<dbReference type="EMBL" id="KB203855">
    <property type="protein sequence ID" value="ESO82571.1"/>
    <property type="molecule type" value="Genomic_DNA"/>
</dbReference>
<evidence type="ECO:0000259" key="2">
    <source>
        <dbReference type="PROSITE" id="PS50405"/>
    </source>
</evidence>
<dbReference type="GeneID" id="20245759"/>
<organism evidence="3 4">
    <name type="scientific">Lottia gigantea</name>
    <name type="common">Giant owl limpet</name>
    <dbReference type="NCBI Taxonomy" id="225164"/>
    <lineage>
        <taxon>Eukaryota</taxon>
        <taxon>Metazoa</taxon>
        <taxon>Spiralia</taxon>
        <taxon>Lophotrochozoa</taxon>
        <taxon>Mollusca</taxon>
        <taxon>Gastropoda</taxon>
        <taxon>Patellogastropoda</taxon>
        <taxon>Lottioidea</taxon>
        <taxon>Lottiidae</taxon>
        <taxon>Lottia</taxon>
    </lineage>
</organism>
<protein>
    <recommendedName>
        <fullName evidence="5">Glutathione transferase</fullName>
    </recommendedName>
</protein>
<sequence>MTKYRLHRFNVWDRGALVKLVFKIGGQEYEEVAHEYTSWKQGTYRAIQIPLGKLPLLEIDGKTYTQSGALAVYLSKQFGFYGKDDIERLKIDTVTGLMNDFYPLAFQALYYEKDEQIKAKLQERLYSEDIPKFYTTLEKILAENRTGYFVGSSLSLADIEIYDATTMLLSFNSDIIKDYDLVQQIVKKVEQHSNLVK</sequence>
<dbReference type="SUPFAM" id="SSF47616">
    <property type="entry name" value="GST C-terminal domain-like"/>
    <property type="match status" value="1"/>
</dbReference>
<dbReference type="PROSITE" id="PS50404">
    <property type="entry name" value="GST_NTER"/>
    <property type="match status" value="1"/>
</dbReference>
<feature type="domain" description="GST C-terminal" evidence="2">
    <location>
        <begin position="84"/>
        <end position="197"/>
    </location>
</feature>
<name>V3ZNZ5_LOTGI</name>
<evidence type="ECO:0000259" key="1">
    <source>
        <dbReference type="PROSITE" id="PS50404"/>
    </source>
</evidence>
<dbReference type="GO" id="GO:0004364">
    <property type="term" value="F:glutathione transferase activity"/>
    <property type="evidence" value="ECO:0007669"/>
    <property type="project" value="TreeGrafter"/>
</dbReference>
<keyword evidence="4" id="KW-1185">Reference proteome</keyword>
<dbReference type="STRING" id="225164.V3ZNZ5"/>
<dbReference type="InterPro" id="IPR036282">
    <property type="entry name" value="Glutathione-S-Trfase_C_sf"/>
</dbReference>
<proteinExistence type="predicted"/>
<dbReference type="GO" id="GO:0006749">
    <property type="term" value="P:glutathione metabolic process"/>
    <property type="evidence" value="ECO:0007669"/>
    <property type="project" value="TreeGrafter"/>
</dbReference>
<dbReference type="CDD" id="cd03039">
    <property type="entry name" value="GST_N_Sigma_like"/>
    <property type="match status" value="1"/>
</dbReference>
<dbReference type="OrthoDB" id="414243at2759"/>
<dbReference type="FunFam" id="1.20.1050.10:FF:000030">
    <property type="entry name" value="Glutathione S-transferase S1"/>
    <property type="match status" value="1"/>
</dbReference>
<dbReference type="SFLD" id="SFLDS00019">
    <property type="entry name" value="Glutathione_Transferase_(cytos"/>
    <property type="match status" value="1"/>
</dbReference>
<dbReference type="InterPro" id="IPR004046">
    <property type="entry name" value="GST_C"/>
</dbReference>
<dbReference type="RefSeq" id="XP_009066760.1">
    <property type="nucleotide sequence ID" value="XM_009068512.1"/>
</dbReference>
<gene>
    <name evidence="3" type="ORF">LOTGIDRAFT_204891</name>
</gene>
<dbReference type="PANTHER" id="PTHR11571">
    <property type="entry name" value="GLUTATHIONE S-TRANSFERASE"/>
    <property type="match status" value="1"/>
</dbReference>
<dbReference type="SUPFAM" id="SSF52833">
    <property type="entry name" value="Thioredoxin-like"/>
    <property type="match status" value="1"/>
</dbReference>
<evidence type="ECO:0000313" key="3">
    <source>
        <dbReference type="EMBL" id="ESO82571.1"/>
    </source>
</evidence>
<evidence type="ECO:0000313" key="4">
    <source>
        <dbReference type="Proteomes" id="UP000030746"/>
    </source>
</evidence>
<dbReference type="Pfam" id="PF14497">
    <property type="entry name" value="GST_C_3"/>
    <property type="match status" value="1"/>
</dbReference>
<dbReference type="KEGG" id="lgi:LOTGIDRAFT_204891"/>
<reference evidence="3 4" key="1">
    <citation type="journal article" date="2013" name="Nature">
        <title>Insights into bilaterian evolution from three spiralian genomes.</title>
        <authorList>
            <person name="Simakov O."/>
            <person name="Marletaz F."/>
            <person name="Cho S.J."/>
            <person name="Edsinger-Gonzales E."/>
            <person name="Havlak P."/>
            <person name="Hellsten U."/>
            <person name="Kuo D.H."/>
            <person name="Larsson T."/>
            <person name="Lv J."/>
            <person name="Arendt D."/>
            <person name="Savage R."/>
            <person name="Osoegawa K."/>
            <person name="de Jong P."/>
            <person name="Grimwood J."/>
            <person name="Chapman J.A."/>
            <person name="Shapiro H."/>
            <person name="Aerts A."/>
            <person name="Otillar R.P."/>
            <person name="Terry A.Y."/>
            <person name="Boore J.L."/>
            <person name="Grigoriev I.V."/>
            <person name="Lindberg D.R."/>
            <person name="Seaver E.C."/>
            <person name="Weisblat D.A."/>
            <person name="Putnam N.H."/>
            <person name="Rokhsar D.S."/>
        </authorList>
    </citation>
    <scope>NUCLEOTIDE SEQUENCE [LARGE SCALE GENOMIC DNA]</scope>
</reference>
<dbReference type="Proteomes" id="UP000030746">
    <property type="component" value="Unassembled WGS sequence"/>
</dbReference>
<dbReference type="PROSITE" id="PS50405">
    <property type="entry name" value="GST_CTER"/>
    <property type="match status" value="1"/>
</dbReference>
<feature type="domain" description="GST N-terminal" evidence="1">
    <location>
        <begin position="2"/>
        <end position="82"/>
    </location>
</feature>
<dbReference type="PANTHER" id="PTHR11571:SF150">
    <property type="entry name" value="GLUTATHIONE S-TRANSFERASE"/>
    <property type="match status" value="1"/>
</dbReference>
<dbReference type="InterPro" id="IPR050213">
    <property type="entry name" value="GST_superfamily"/>
</dbReference>
<accession>V3ZNZ5</accession>
<dbReference type="HOGENOM" id="CLU_039475_1_0_1"/>
<dbReference type="InterPro" id="IPR004045">
    <property type="entry name" value="Glutathione_S-Trfase_N"/>
</dbReference>
<dbReference type="InterPro" id="IPR010987">
    <property type="entry name" value="Glutathione-S-Trfase_C-like"/>
</dbReference>
<dbReference type="InterPro" id="IPR036249">
    <property type="entry name" value="Thioredoxin-like_sf"/>
</dbReference>
<dbReference type="Pfam" id="PF13417">
    <property type="entry name" value="GST_N_3"/>
    <property type="match status" value="1"/>
</dbReference>
<dbReference type="AlphaFoldDB" id="V3ZNZ5"/>
<dbReference type="OMA" id="MECARID"/>
<dbReference type="InterPro" id="IPR040079">
    <property type="entry name" value="Glutathione_S-Trfase"/>
</dbReference>
<dbReference type="Gene3D" id="3.40.30.10">
    <property type="entry name" value="Glutaredoxin"/>
    <property type="match status" value="1"/>
</dbReference>
<dbReference type="CTD" id="20245759"/>
<evidence type="ECO:0008006" key="5">
    <source>
        <dbReference type="Google" id="ProtNLM"/>
    </source>
</evidence>
<dbReference type="CDD" id="cd03192">
    <property type="entry name" value="GST_C_Sigma_like"/>
    <property type="match status" value="1"/>
</dbReference>
<dbReference type="Gene3D" id="1.20.1050.10">
    <property type="match status" value="1"/>
</dbReference>